<keyword evidence="3 5" id="KW-1133">Transmembrane helix</keyword>
<feature type="transmembrane region" description="Helical" evidence="5">
    <location>
        <begin position="287"/>
        <end position="307"/>
    </location>
</feature>
<feature type="transmembrane region" description="Helical" evidence="5">
    <location>
        <begin position="45"/>
        <end position="63"/>
    </location>
</feature>
<evidence type="ECO:0000256" key="1">
    <source>
        <dbReference type="ARBA" id="ARBA00004141"/>
    </source>
</evidence>
<sequence>MSGDASVAGEDSCAVARALAEREKAESKMTERAIDSPTKTTTRGLRFWVIIAALLLATFEAAVEQTGPRAVPSPIPVPPLTLFDRTALSTALPTIAKDLDSDDPSWIANVFMIASAAAIPWSGGCAQIFGRKGVFLAGVGGFALGSIICAVAKTSTQMLAGRGIQGAGGGIIFAIVEIILSDMVPLAERGLYQGMFSAIWSIASACGPLLGGAFASFNYRLLFWINVPISFICALVCIFFMQLKGPEDNMREKLKKMDWLGNLIFIPSISVLILGLVWGGADYPWRSAHVIATIVCGAAGLVLWVVVEKRYVANPTVPFEAMMKQTCVIGLLTTGLHGIVAMAVLYCWPAYFQSAKAESVIRSSIDYLPVALLISPFAMGTGISVNILGTYKAQNIIGWVIITVGVGLLALMKETTSTVGWVLIPMIVAIGIGIDYAAPVYPVLAPLPPSIAGQALAFQMLVRTFGNVLGISVGLTAMTNMLGQKLPREYLDMVPNGVTGAYASIPMIPDLEEPLKLEVRRAFAQSLWVVWLVMIPIAGIGLLLSCFMESLPLTTETDEHELQTFGMKRQVANDADGDQEKQDLALKDEPAPTLPTSELQPTLLYPISSIEATTRTMA</sequence>
<dbReference type="InterPro" id="IPR020846">
    <property type="entry name" value="MFS_dom"/>
</dbReference>
<comment type="caution">
    <text evidence="7">The sequence shown here is derived from an EMBL/GenBank/DDBJ whole genome shotgun (WGS) entry which is preliminary data.</text>
</comment>
<accession>A0A9P7B7L1</accession>
<organism evidence="7 8">
    <name type="scientific">Rhodotorula mucilaginosa</name>
    <name type="common">Yeast</name>
    <name type="synonym">Rhodotorula rubra</name>
    <dbReference type="NCBI Taxonomy" id="5537"/>
    <lineage>
        <taxon>Eukaryota</taxon>
        <taxon>Fungi</taxon>
        <taxon>Dikarya</taxon>
        <taxon>Basidiomycota</taxon>
        <taxon>Pucciniomycotina</taxon>
        <taxon>Microbotryomycetes</taxon>
        <taxon>Sporidiobolales</taxon>
        <taxon>Sporidiobolaceae</taxon>
        <taxon>Rhodotorula</taxon>
    </lineage>
</organism>
<evidence type="ECO:0000256" key="4">
    <source>
        <dbReference type="ARBA" id="ARBA00023136"/>
    </source>
</evidence>
<evidence type="ECO:0000256" key="5">
    <source>
        <dbReference type="SAM" id="Phobius"/>
    </source>
</evidence>
<feature type="domain" description="Major facilitator superfamily (MFS) profile" evidence="6">
    <location>
        <begin position="46"/>
        <end position="553"/>
    </location>
</feature>
<feature type="transmembrane region" description="Helical" evidence="5">
    <location>
        <begin position="262"/>
        <end position="281"/>
    </location>
</feature>
<evidence type="ECO:0000313" key="8">
    <source>
        <dbReference type="Proteomes" id="UP000777482"/>
    </source>
</evidence>
<feature type="transmembrane region" description="Helical" evidence="5">
    <location>
        <begin position="159"/>
        <end position="180"/>
    </location>
</feature>
<dbReference type="Proteomes" id="UP000777482">
    <property type="component" value="Unassembled WGS sequence"/>
</dbReference>
<dbReference type="GO" id="GO:0005886">
    <property type="term" value="C:plasma membrane"/>
    <property type="evidence" value="ECO:0007669"/>
    <property type="project" value="TreeGrafter"/>
</dbReference>
<protein>
    <recommendedName>
        <fullName evidence="6">Major facilitator superfamily (MFS) profile domain-containing protein</fullName>
    </recommendedName>
</protein>
<evidence type="ECO:0000256" key="2">
    <source>
        <dbReference type="ARBA" id="ARBA00022692"/>
    </source>
</evidence>
<feature type="transmembrane region" description="Helical" evidence="5">
    <location>
        <begin position="371"/>
        <end position="389"/>
    </location>
</feature>
<reference evidence="7 8" key="1">
    <citation type="submission" date="2020-11" db="EMBL/GenBank/DDBJ databases">
        <title>Kefir isolates.</title>
        <authorList>
            <person name="Marcisauskas S."/>
            <person name="Kim Y."/>
            <person name="Blasche S."/>
        </authorList>
    </citation>
    <scope>NUCLEOTIDE SEQUENCE [LARGE SCALE GENOMIC DNA]</scope>
    <source>
        <strain evidence="7 8">KR</strain>
    </source>
</reference>
<evidence type="ECO:0000256" key="3">
    <source>
        <dbReference type="ARBA" id="ARBA00022989"/>
    </source>
</evidence>
<dbReference type="InterPro" id="IPR036259">
    <property type="entry name" value="MFS_trans_sf"/>
</dbReference>
<dbReference type="GO" id="GO:0022857">
    <property type="term" value="F:transmembrane transporter activity"/>
    <property type="evidence" value="ECO:0007669"/>
    <property type="project" value="InterPro"/>
</dbReference>
<dbReference type="AlphaFoldDB" id="A0A9P7B7L1"/>
<keyword evidence="8" id="KW-1185">Reference proteome</keyword>
<dbReference type="InterPro" id="IPR011701">
    <property type="entry name" value="MFS"/>
</dbReference>
<evidence type="ECO:0000313" key="7">
    <source>
        <dbReference type="EMBL" id="KAG0663113.1"/>
    </source>
</evidence>
<gene>
    <name evidence="7" type="ORF">C6P46_002956</name>
</gene>
<proteinExistence type="predicted"/>
<dbReference type="OrthoDB" id="3437016at2759"/>
<keyword evidence="4 5" id="KW-0472">Membrane</keyword>
<feature type="transmembrane region" description="Helical" evidence="5">
    <location>
        <begin position="221"/>
        <end position="241"/>
    </location>
</feature>
<feature type="transmembrane region" description="Helical" evidence="5">
    <location>
        <begin position="465"/>
        <end position="483"/>
    </location>
</feature>
<feature type="transmembrane region" description="Helical" evidence="5">
    <location>
        <begin position="328"/>
        <end position="351"/>
    </location>
</feature>
<evidence type="ECO:0000259" key="6">
    <source>
        <dbReference type="PROSITE" id="PS50850"/>
    </source>
</evidence>
<dbReference type="PANTHER" id="PTHR23501">
    <property type="entry name" value="MAJOR FACILITATOR SUPERFAMILY"/>
    <property type="match status" value="1"/>
</dbReference>
<dbReference type="Pfam" id="PF07690">
    <property type="entry name" value="MFS_1"/>
    <property type="match status" value="1"/>
</dbReference>
<feature type="transmembrane region" description="Helical" evidence="5">
    <location>
        <begin position="192"/>
        <end position="215"/>
    </location>
</feature>
<feature type="transmembrane region" description="Helical" evidence="5">
    <location>
        <begin position="396"/>
        <end position="412"/>
    </location>
</feature>
<feature type="transmembrane region" description="Helical" evidence="5">
    <location>
        <begin position="133"/>
        <end position="153"/>
    </location>
</feature>
<dbReference type="PANTHER" id="PTHR23501:SF102">
    <property type="entry name" value="DRUG TRANSPORTER, PUTATIVE (AFU_ORTHOLOGUE AFUA_3G08530)-RELATED"/>
    <property type="match status" value="1"/>
</dbReference>
<feature type="transmembrane region" description="Helical" evidence="5">
    <location>
        <begin position="528"/>
        <end position="547"/>
    </location>
</feature>
<keyword evidence="2 5" id="KW-0812">Transmembrane</keyword>
<feature type="transmembrane region" description="Helical" evidence="5">
    <location>
        <begin position="418"/>
        <end position="444"/>
    </location>
</feature>
<dbReference type="Gene3D" id="1.20.1250.20">
    <property type="entry name" value="MFS general substrate transporter like domains"/>
    <property type="match status" value="2"/>
</dbReference>
<dbReference type="EMBL" id="PUHQ01000022">
    <property type="protein sequence ID" value="KAG0663113.1"/>
    <property type="molecule type" value="Genomic_DNA"/>
</dbReference>
<dbReference type="SUPFAM" id="SSF103473">
    <property type="entry name" value="MFS general substrate transporter"/>
    <property type="match status" value="1"/>
</dbReference>
<dbReference type="PROSITE" id="PS50850">
    <property type="entry name" value="MFS"/>
    <property type="match status" value="1"/>
</dbReference>
<name>A0A9P7B7L1_RHOMI</name>
<comment type="subcellular location">
    <subcellularLocation>
        <location evidence="1">Membrane</location>
        <topology evidence="1">Multi-pass membrane protein</topology>
    </subcellularLocation>
</comment>